<proteinExistence type="predicted"/>
<evidence type="ECO:0000313" key="2">
    <source>
        <dbReference type="Proteomes" id="UP000438773"/>
    </source>
</evidence>
<evidence type="ECO:0000313" key="1">
    <source>
        <dbReference type="EMBL" id="KAB4118490.1"/>
    </source>
</evidence>
<protein>
    <submittedName>
        <fullName evidence="1">6-bladed beta-propeller</fullName>
    </submittedName>
</protein>
<organism evidence="1 2">
    <name type="scientific">Bacteroides uniformis</name>
    <dbReference type="NCBI Taxonomy" id="820"/>
    <lineage>
        <taxon>Bacteria</taxon>
        <taxon>Pseudomonadati</taxon>
        <taxon>Bacteroidota</taxon>
        <taxon>Bacteroidia</taxon>
        <taxon>Bacteroidales</taxon>
        <taxon>Bacteroidaceae</taxon>
        <taxon>Bacteroides</taxon>
    </lineage>
</organism>
<accession>A0A6I0K5B0</accession>
<sequence>IYNGQLTLKYPDTDTIYCYDDATNQLLPQYAIFTDEEKGDYEATHLWFKDRKAFDYFSIFSYYPTKDFIYLVGSKGEEVYTYCYNKKDGSVRLQKRQSAITERDVPWFSFPLRQMKRDFVLDNDLGGGDFTVDSRSSGKYWVDILEPGGDENWIDIDQIKSSTVIDESKKKELIRVLESATEDSNPILMIATLK</sequence>
<reference evidence="1 2" key="1">
    <citation type="journal article" date="2019" name="Nat. Med.">
        <title>A library of human gut bacterial isolates paired with longitudinal multiomics data enables mechanistic microbiome research.</title>
        <authorList>
            <person name="Poyet M."/>
            <person name="Groussin M."/>
            <person name="Gibbons S.M."/>
            <person name="Avila-Pacheco J."/>
            <person name="Jiang X."/>
            <person name="Kearney S.M."/>
            <person name="Perrotta A.R."/>
            <person name="Berdy B."/>
            <person name="Zhao S."/>
            <person name="Lieberman T.D."/>
            <person name="Swanson P.K."/>
            <person name="Smith M."/>
            <person name="Roesemann S."/>
            <person name="Alexander J.E."/>
            <person name="Rich S.A."/>
            <person name="Livny J."/>
            <person name="Vlamakis H."/>
            <person name="Clish C."/>
            <person name="Bullock K."/>
            <person name="Deik A."/>
            <person name="Scott J."/>
            <person name="Pierce K.A."/>
            <person name="Xavier R.J."/>
            <person name="Alm E.J."/>
        </authorList>
    </citation>
    <scope>NUCLEOTIDE SEQUENCE [LARGE SCALE GENOMIC DNA]</scope>
    <source>
        <strain evidence="1 2">BIOML-A37</strain>
    </source>
</reference>
<dbReference type="EMBL" id="WCUQ01000084">
    <property type="protein sequence ID" value="KAB4118490.1"/>
    <property type="molecule type" value="Genomic_DNA"/>
</dbReference>
<dbReference type="AlphaFoldDB" id="A0A6I0K5B0"/>
<dbReference type="Proteomes" id="UP000438773">
    <property type="component" value="Unassembled WGS sequence"/>
</dbReference>
<gene>
    <name evidence="1" type="ORF">GAQ75_23180</name>
</gene>
<feature type="non-terminal residue" evidence="1">
    <location>
        <position position="1"/>
    </location>
</feature>
<comment type="caution">
    <text evidence="1">The sequence shown here is derived from an EMBL/GenBank/DDBJ whole genome shotgun (WGS) entry which is preliminary data.</text>
</comment>
<name>A0A6I0K5B0_BACUN</name>